<proteinExistence type="predicted"/>
<dbReference type="Proteomes" id="UP000241762">
    <property type="component" value="Chromosome"/>
</dbReference>
<dbReference type="Gene3D" id="1.25.40.20">
    <property type="entry name" value="Ankyrin repeat-containing domain"/>
    <property type="match status" value="1"/>
</dbReference>
<keyword evidence="4" id="KW-0175">Coiled coil</keyword>
<dbReference type="PROSITE" id="PS50297">
    <property type="entry name" value="ANK_REP_REGION"/>
    <property type="match status" value="2"/>
</dbReference>
<organism evidence="5 6">
    <name type="scientific">Candidatus Phycorickettsia trachydisci</name>
    <dbReference type="NCBI Taxonomy" id="2115978"/>
    <lineage>
        <taxon>Bacteria</taxon>
        <taxon>Pseudomonadati</taxon>
        <taxon>Pseudomonadota</taxon>
        <taxon>Alphaproteobacteria</taxon>
        <taxon>Rickettsiales</taxon>
        <taxon>Rickettsiaceae</taxon>
        <taxon>Candidatus Phycorickettsia</taxon>
    </lineage>
</organism>
<keyword evidence="2 3" id="KW-0040">ANK repeat</keyword>
<evidence type="ECO:0000256" key="1">
    <source>
        <dbReference type="ARBA" id="ARBA00022737"/>
    </source>
</evidence>
<evidence type="ECO:0000313" key="5">
    <source>
        <dbReference type="EMBL" id="AVP86966.1"/>
    </source>
</evidence>
<gene>
    <name evidence="5" type="ORF">phytr_20</name>
</gene>
<feature type="coiled-coil region" evidence="4">
    <location>
        <begin position="35"/>
        <end position="62"/>
    </location>
</feature>
<feature type="repeat" description="ANK" evidence="3">
    <location>
        <begin position="172"/>
        <end position="204"/>
    </location>
</feature>
<dbReference type="AlphaFoldDB" id="A0A2P1P6S8"/>
<dbReference type="SMART" id="SM00248">
    <property type="entry name" value="ANK"/>
    <property type="match status" value="3"/>
</dbReference>
<accession>A0A2P1P6S8</accession>
<dbReference type="KEGG" id="ptc:phytr_20"/>
<evidence type="ECO:0000313" key="6">
    <source>
        <dbReference type="Proteomes" id="UP000241762"/>
    </source>
</evidence>
<evidence type="ECO:0000256" key="4">
    <source>
        <dbReference type="SAM" id="Coils"/>
    </source>
</evidence>
<protein>
    <submittedName>
        <fullName evidence="5">Uncharacterized protein</fullName>
    </submittedName>
</protein>
<dbReference type="InterPro" id="IPR002110">
    <property type="entry name" value="Ankyrin_rpt"/>
</dbReference>
<sequence>MYMTSTINKLFNYVLEMRKYGEEADNHPELESELKIKWEQIIDELKSKKQEHSEAVEKEILQLKAAGQDINPYDQNQNFSLLHFVIGGFLDTKLLQHFTITDIKDPNDFLAIAIYNDNIEAVQWLLDNGVSPNAQDEDGDTMLQLAVWNDESGEIVKLLIDRGADINAQNAYGHTALQAALPAHDIAIIEFLLEKGADVNIKDKYDSSALDKIFIRCYEYGKEIIIPDDIRLKFLKLLIDHGAQVTPKEISQTMWYDFQYESTKSQALLLMLGSAKEIKIDMESYSVRQFFTDENNIKALFAADGYEEHKAIAKANLLKNLQDYSQNHHDQKVLDITQLVEQEIDLSTTEIAENNELPDQLYYKVELSGDTAIDTIDAA</sequence>
<dbReference type="InterPro" id="IPR051637">
    <property type="entry name" value="Ank_repeat_dom-contain_49"/>
</dbReference>
<reference evidence="5 6" key="1">
    <citation type="submission" date="2018-03" db="EMBL/GenBank/DDBJ databases">
        <title>A gene transfer event suggests a long-term partnership between eustigmatophyte algae and a novel lineage of endosymbiotic bacteria.</title>
        <authorList>
            <person name="Yurchenko T."/>
            <person name="Sevcikova T."/>
            <person name="Pribyl P."/>
            <person name="El Karkouri K."/>
            <person name="Klimes V."/>
            <person name="Amaral R."/>
            <person name="Zbrankova V."/>
            <person name="Kim E."/>
            <person name="Raoult D."/>
            <person name="Santos L.M.A."/>
            <person name="Elias M."/>
        </authorList>
    </citation>
    <scope>NUCLEOTIDE SEQUENCE [LARGE SCALE GENOMIC DNA]</scope>
    <source>
        <strain evidence="5">CCALA 838</strain>
    </source>
</reference>
<dbReference type="PANTHER" id="PTHR24180">
    <property type="entry name" value="CYCLIN-DEPENDENT KINASE INHIBITOR 2C-RELATED"/>
    <property type="match status" value="1"/>
</dbReference>
<evidence type="ECO:0000256" key="2">
    <source>
        <dbReference type="ARBA" id="ARBA00023043"/>
    </source>
</evidence>
<dbReference type="Pfam" id="PF12796">
    <property type="entry name" value="Ank_2"/>
    <property type="match status" value="1"/>
</dbReference>
<name>A0A2P1P6S8_9RICK</name>
<dbReference type="EMBL" id="CP027845">
    <property type="protein sequence ID" value="AVP86966.1"/>
    <property type="molecule type" value="Genomic_DNA"/>
</dbReference>
<dbReference type="InterPro" id="IPR036770">
    <property type="entry name" value="Ankyrin_rpt-contain_sf"/>
</dbReference>
<feature type="repeat" description="ANK" evidence="3">
    <location>
        <begin position="138"/>
        <end position="171"/>
    </location>
</feature>
<evidence type="ECO:0000256" key="3">
    <source>
        <dbReference type="PROSITE-ProRule" id="PRU00023"/>
    </source>
</evidence>
<dbReference type="SUPFAM" id="SSF48403">
    <property type="entry name" value="Ankyrin repeat"/>
    <property type="match status" value="1"/>
</dbReference>
<dbReference type="PANTHER" id="PTHR24180:SF45">
    <property type="entry name" value="POLY [ADP-RIBOSE] POLYMERASE TANKYRASE"/>
    <property type="match status" value="1"/>
</dbReference>
<keyword evidence="1" id="KW-0677">Repeat</keyword>
<dbReference type="PROSITE" id="PS50088">
    <property type="entry name" value="ANK_REPEAT"/>
    <property type="match status" value="2"/>
</dbReference>
<keyword evidence="6" id="KW-1185">Reference proteome</keyword>